<gene>
    <name evidence="16" type="ORF">BaOVIS_024000</name>
</gene>
<evidence type="ECO:0000259" key="15">
    <source>
        <dbReference type="PROSITE" id="PS51447"/>
    </source>
</evidence>
<keyword evidence="13" id="KW-1133">Transmembrane helix</keyword>
<evidence type="ECO:0000256" key="13">
    <source>
        <dbReference type="SAM" id="Phobius"/>
    </source>
</evidence>
<comment type="caution">
    <text evidence="16">The sequence shown here is derived from an EMBL/GenBank/DDBJ whole genome shotgun (WGS) entry which is preliminary data.</text>
</comment>
<proteinExistence type="inferred from homology"/>
<dbReference type="PANTHER" id="PTHR11538:SF41">
    <property type="entry name" value="PHENYLALANINE--TRNA LIGASE, MITOCHONDRIAL"/>
    <property type="match status" value="1"/>
</dbReference>
<dbReference type="Pfam" id="PF03147">
    <property type="entry name" value="FDX-ACB"/>
    <property type="match status" value="1"/>
</dbReference>
<keyword evidence="4 16" id="KW-0436">Ligase</keyword>
<comment type="similarity">
    <text evidence="2">Belongs to the class-II aminoacyl-tRNA synthetase family.</text>
</comment>
<organism evidence="16 17">
    <name type="scientific">Babesia ovis</name>
    <dbReference type="NCBI Taxonomy" id="5869"/>
    <lineage>
        <taxon>Eukaryota</taxon>
        <taxon>Sar</taxon>
        <taxon>Alveolata</taxon>
        <taxon>Apicomplexa</taxon>
        <taxon>Aconoidasida</taxon>
        <taxon>Piroplasmida</taxon>
        <taxon>Babesiidae</taxon>
        <taxon>Babesia</taxon>
    </lineage>
</organism>
<evidence type="ECO:0000256" key="9">
    <source>
        <dbReference type="ARBA" id="ARBA00023128"/>
    </source>
</evidence>
<dbReference type="Gene3D" id="3.30.930.10">
    <property type="entry name" value="Bira Bifunctional Protein, Domain 2"/>
    <property type="match status" value="1"/>
</dbReference>
<dbReference type="OrthoDB" id="4457at2759"/>
<dbReference type="InterPro" id="IPR036690">
    <property type="entry name" value="Fdx_antiC-bd_sf"/>
</dbReference>
<sequence length="547" mass="63014">MCRLRLLVILFSLRPILDTRLIQGSSHTLRSGAYAYKLIAGVALTHLMALYTGAFMRPASRRLFNYALGGAQKAHVHSYVGIPSHVESKRVRRLDVDPYNPVGQTAEIIKEFFLGNATTDDSSGTRFTYVSFGNEPVTIRDNFDELQVPLDHVSRKPCDNYYVSDDYVRQFDYHVEKLHPQILANVEDGTYSNKIINRMAEELGHSSYKVLPTHTTSHLPELLRRGITRAIYSGQVFRRDAIDSEHYPVFHQLDGIMLFTRRELEKLKTLYKKDISCYSDQDIILHHLKSTLEKLMLHLFDRVVDSDGDVRIANGSPATANYKMDSVHISRIGSPQMSADDWVRWDSDTSFPFTEPSYELYVKLNGEWVEILGCGKLKDIIITNILGDLSSGRQDNIVGGWAFGIGLERLAMVLCKITDIRQFWEEDERFLRQYAYFKDTGMLPVFKPYSRNPPISRDVSFYLDGNDSDKLDFDESRFRSIFEELSREYVEDIAQLSQYVHPKTGRRSLCYRVTYRAMGENLTNSFVNEIHQKALDKLTQLFNIELR</sequence>
<reference evidence="16" key="1">
    <citation type="submission" date="2019-12" db="EMBL/GenBank/DDBJ databases">
        <title>Genome sequence of Babesia ovis.</title>
        <authorList>
            <person name="Yamagishi J."/>
            <person name="Sevinc F."/>
            <person name="Xuan X."/>
        </authorList>
    </citation>
    <scope>NUCLEOTIDE SEQUENCE</scope>
    <source>
        <strain evidence="16">Selcuk</strain>
    </source>
</reference>
<dbReference type="AlphaFoldDB" id="A0A9W5TCT7"/>
<evidence type="ECO:0000256" key="10">
    <source>
        <dbReference type="ARBA" id="ARBA00023146"/>
    </source>
</evidence>
<keyword evidence="9" id="KW-0496">Mitochondrion</keyword>
<protein>
    <recommendedName>
        <fullName evidence="3">phenylalanine--tRNA ligase</fullName>
        <ecNumber evidence="3">6.1.1.20</ecNumber>
    </recommendedName>
    <alternativeName>
        <fullName evidence="11">Phenylalanyl-tRNA synthetase</fullName>
    </alternativeName>
</protein>
<dbReference type="PANTHER" id="PTHR11538">
    <property type="entry name" value="PHENYLALANYL-TRNA SYNTHETASE"/>
    <property type="match status" value="1"/>
</dbReference>
<evidence type="ECO:0000256" key="12">
    <source>
        <dbReference type="ARBA" id="ARBA00049255"/>
    </source>
</evidence>
<evidence type="ECO:0000256" key="6">
    <source>
        <dbReference type="ARBA" id="ARBA00022840"/>
    </source>
</evidence>
<dbReference type="GO" id="GO:0005759">
    <property type="term" value="C:mitochondrial matrix"/>
    <property type="evidence" value="ECO:0007669"/>
    <property type="project" value="UniProtKB-SubCell"/>
</dbReference>
<keyword evidence="17" id="KW-1185">Reference proteome</keyword>
<keyword evidence="13" id="KW-0812">Transmembrane</keyword>
<keyword evidence="6" id="KW-0067">ATP-binding</keyword>
<evidence type="ECO:0000256" key="4">
    <source>
        <dbReference type="ARBA" id="ARBA00022598"/>
    </source>
</evidence>
<dbReference type="Pfam" id="PF01409">
    <property type="entry name" value="tRNA-synt_2d"/>
    <property type="match status" value="2"/>
</dbReference>
<dbReference type="InterPro" id="IPR002319">
    <property type="entry name" value="Phenylalanyl-tRNA_Synthase"/>
</dbReference>
<evidence type="ECO:0000256" key="8">
    <source>
        <dbReference type="ARBA" id="ARBA00022946"/>
    </source>
</evidence>
<evidence type="ECO:0000256" key="5">
    <source>
        <dbReference type="ARBA" id="ARBA00022741"/>
    </source>
</evidence>
<evidence type="ECO:0000259" key="14">
    <source>
        <dbReference type="PROSITE" id="PS50862"/>
    </source>
</evidence>
<dbReference type="Gene3D" id="3.30.70.380">
    <property type="entry name" value="Ferrodoxin-fold anticodon-binding domain"/>
    <property type="match status" value="1"/>
</dbReference>
<evidence type="ECO:0000313" key="17">
    <source>
        <dbReference type="Proteomes" id="UP001057455"/>
    </source>
</evidence>
<feature type="transmembrane region" description="Helical" evidence="13">
    <location>
        <begin position="34"/>
        <end position="56"/>
    </location>
</feature>
<keyword evidence="13" id="KW-0472">Membrane</keyword>
<accession>A0A9W5TCT7</accession>
<dbReference type="GO" id="GO:0000049">
    <property type="term" value="F:tRNA binding"/>
    <property type="evidence" value="ECO:0007669"/>
    <property type="project" value="InterPro"/>
</dbReference>
<evidence type="ECO:0000256" key="3">
    <source>
        <dbReference type="ARBA" id="ARBA00012814"/>
    </source>
</evidence>
<dbReference type="GO" id="GO:0006432">
    <property type="term" value="P:phenylalanyl-tRNA aminoacylation"/>
    <property type="evidence" value="ECO:0007669"/>
    <property type="project" value="TreeGrafter"/>
</dbReference>
<dbReference type="InterPro" id="IPR045864">
    <property type="entry name" value="aa-tRNA-synth_II/BPL/LPL"/>
</dbReference>
<name>A0A9W5TCT7_BABOV</name>
<evidence type="ECO:0000256" key="2">
    <source>
        <dbReference type="ARBA" id="ARBA00008226"/>
    </source>
</evidence>
<comment type="catalytic activity">
    <reaction evidence="12">
        <text>tRNA(Phe) + L-phenylalanine + ATP = L-phenylalanyl-tRNA(Phe) + AMP + diphosphate + H(+)</text>
        <dbReference type="Rhea" id="RHEA:19413"/>
        <dbReference type="Rhea" id="RHEA-COMP:9668"/>
        <dbReference type="Rhea" id="RHEA-COMP:9699"/>
        <dbReference type="ChEBI" id="CHEBI:15378"/>
        <dbReference type="ChEBI" id="CHEBI:30616"/>
        <dbReference type="ChEBI" id="CHEBI:33019"/>
        <dbReference type="ChEBI" id="CHEBI:58095"/>
        <dbReference type="ChEBI" id="CHEBI:78442"/>
        <dbReference type="ChEBI" id="CHEBI:78531"/>
        <dbReference type="ChEBI" id="CHEBI:456215"/>
        <dbReference type="EC" id="6.1.1.20"/>
    </reaction>
</comment>
<dbReference type="EMBL" id="BLIY01000017">
    <property type="protein sequence ID" value="GFE54996.1"/>
    <property type="molecule type" value="Genomic_DNA"/>
</dbReference>
<dbReference type="GO" id="GO:0005524">
    <property type="term" value="F:ATP binding"/>
    <property type="evidence" value="ECO:0007669"/>
    <property type="project" value="UniProtKB-KW"/>
</dbReference>
<evidence type="ECO:0000256" key="7">
    <source>
        <dbReference type="ARBA" id="ARBA00022917"/>
    </source>
</evidence>
<feature type="domain" description="Aminoacyl-transfer RNA synthetases class-II family profile" evidence="14">
    <location>
        <begin position="234"/>
        <end position="444"/>
    </location>
</feature>
<dbReference type="Proteomes" id="UP001057455">
    <property type="component" value="Unassembled WGS sequence"/>
</dbReference>
<dbReference type="GO" id="GO:0004826">
    <property type="term" value="F:phenylalanine-tRNA ligase activity"/>
    <property type="evidence" value="ECO:0007669"/>
    <property type="project" value="UniProtKB-EC"/>
</dbReference>
<dbReference type="InterPro" id="IPR006195">
    <property type="entry name" value="aa-tRNA-synth_II"/>
</dbReference>
<dbReference type="SUPFAM" id="SSF55681">
    <property type="entry name" value="Class II aaRS and biotin synthetases"/>
    <property type="match status" value="1"/>
</dbReference>
<dbReference type="PROSITE" id="PS50862">
    <property type="entry name" value="AA_TRNA_LIGASE_II"/>
    <property type="match status" value="1"/>
</dbReference>
<keyword evidence="7" id="KW-0648">Protein biosynthesis</keyword>
<dbReference type="PROSITE" id="PS51447">
    <property type="entry name" value="FDX_ACB"/>
    <property type="match status" value="1"/>
</dbReference>
<evidence type="ECO:0000256" key="1">
    <source>
        <dbReference type="ARBA" id="ARBA00004305"/>
    </source>
</evidence>
<comment type="subcellular location">
    <subcellularLocation>
        <location evidence="1">Mitochondrion matrix</location>
    </subcellularLocation>
</comment>
<keyword evidence="5" id="KW-0547">Nucleotide-binding</keyword>
<evidence type="ECO:0000256" key="11">
    <source>
        <dbReference type="ARBA" id="ARBA00031194"/>
    </source>
</evidence>
<dbReference type="EC" id="6.1.1.20" evidence="3"/>
<keyword evidence="10" id="KW-0030">Aminoacyl-tRNA synthetase</keyword>
<dbReference type="SMART" id="SM00896">
    <property type="entry name" value="FDX-ACB"/>
    <property type="match status" value="1"/>
</dbReference>
<dbReference type="SUPFAM" id="SSF54991">
    <property type="entry name" value="Anticodon-binding domain of PheRS"/>
    <property type="match status" value="1"/>
</dbReference>
<evidence type="ECO:0000313" key="16">
    <source>
        <dbReference type="EMBL" id="GFE54996.1"/>
    </source>
</evidence>
<dbReference type="InterPro" id="IPR005121">
    <property type="entry name" value="Fdx_antiC-bd"/>
</dbReference>
<feature type="domain" description="FDX-ACB" evidence="15">
    <location>
        <begin position="450"/>
        <end position="547"/>
    </location>
</feature>
<keyword evidence="8" id="KW-0809">Transit peptide</keyword>